<protein>
    <recommendedName>
        <fullName evidence="2">KilA-N DNA-binding domain-containing protein</fullName>
    </recommendedName>
</protein>
<dbReference type="InterPro" id="IPR018873">
    <property type="entry name" value="KilA-N_DNA-bd_domain"/>
</dbReference>
<comment type="caution">
    <text evidence="3">The sequence shown here is derived from an EMBL/GenBank/DDBJ whole genome shotgun (WGS) entry which is preliminary data.</text>
</comment>
<name>A0A5J4R320_9ZZZZ</name>
<evidence type="ECO:0000313" key="3">
    <source>
        <dbReference type="EMBL" id="KAA6328112.1"/>
    </source>
</evidence>
<dbReference type="Pfam" id="PF10543">
    <property type="entry name" value="ORF6N"/>
    <property type="match status" value="1"/>
</dbReference>
<feature type="domain" description="KilA-N DNA-binding" evidence="2">
    <location>
        <begin position="10"/>
        <end position="96"/>
    </location>
</feature>
<gene>
    <name evidence="3" type="ORF">EZS27_022958</name>
</gene>
<dbReference type="AlphaFoldDB" id="A0A5J4R320"/>
<keyword evidence="1" id="KW-0175">Coiled coil</keyword>
<sequence>MNELISPIEQKIYEVRGQKVMLDFDLAGFYQVKTKRLKEQVRRNIERFPYDFMFELTKEELNELVANCDRFPDTLKHSSINPTVFTEQGVAMFSSVLHSETAIKVNISIMRAFVTVKNYLANNISTSKEIEELKKEIKLLNSNMSEIREDIESLNKSQENTDGQMEDVFQAFAKLSAQIQSKTAQLERIRIKGFKQSST</sequence>
<feature type="coiled-coil region" evidence="1">
    <location>
        <begin position="116"/>
        <end position="157"/>
    </location>
</feature>
<dbReference type="Gene3D" id="1.10.287.1490">
    <property type="match status" value="1"/>
</dbReference>
<dbReference type="EMBL" id="SNRY01001873">
    <property type="protein sequence ID" value="KAA6328112.1"/>
    <property type="molecule type" value="Genomic_DNA"/>
</dbReference>
<accession>A0A5J4R320</accession>
<proteinExistence type="predicted"/>
<reference evidence="3" key="1">
    <citation type="submission" date="2019-03" db="EMBL/GenBank/DDBJ databases">
        <title>Single cell metagenomics reveals metabolic interactions within the superorganism composed of flagellate Streblomastix strix and complex community of Bacteroidetes bacteria on its surface.</title>
        <authorList>
            <person name="Treitli S.C."/>
            <person name="Kolisko M."/>
            <person name="Husnik F."/>
            <person name="Keeling P."/>
            <person name="Hampl V."/>
        </authorList>
    </citation>
    <scope>NUCLEOTIDE SEQUENCE</scope>
    <source>
        <strain evidence="3">STM</strain>
    </source>
</reference>
<evidence type="ECO:0000259" key="2">
    <source>
        <dbReference type="Pfam" id="PF10543"/>
    </source>
</evidence>
<evidence type="ECO:0000256" key="1">
    <source>
        <dbReference type="SAM" id="Coils"/>
    </source>
</evidence>
<organism evidence="3">
    <name type="scientific">termite gut metagenome</name>
    <dbReference type="NCBI Taxonomy" id="433724"/>
    <lineage>
        <taxon>unclassified sequences</taxon>
        <taxon>metagenomes</taxon>
        <taxon>organismal metagenomes</taxon>
    </lineage>
</organism>